<keyword evidence="2" id="KW-0813">Transport</keyword>
<comment type="similarity">
    <text evidence="1">Belongs to the bacterial solute-binding protein 1 family.</text>
</comment>
<dbReference type="RefSeq" id="WP_268045737.1">
    <property type="nucleotide sequence ID" value="NZ_CP104064.1"/>
</dbReference>
<dbReference type="EMBL" id="CP104064">
    <property type="protein sequence ID" value="WAH38176.1"/>
    <property type="molecule type" value="Genomic_DNA"/>
</dbReference>
<dbReference type="Gene3D" id="3.40.190.10">
    <property type="entry name" value="Periplasmic binding protein-like II"/>
    <property type="match status" value="2"/>
</dbReference>
<proteinExistence type="inferred from homology"/>
<dbReference type="PROSITE" id="PS51257">
    <property type="entry name" value="PROKAR_LIPOPROTEIN"/>
    <property type="match status" value="1"/>
</dbReference>
<accession>A0ABY6Z5N1</accession>
<dbReference type="Proteomes" id="UP001164803">
    <property type="component" value="Chromosome"/>
</dbReference>
<dbReference type="PANTHER" id="PTHR30061:SF50">
    <property type="entry name" value="MALTOSE_MALTODEXTRIN-BINDING PERIPLASMIC PROTEIN"/>
    <property type="match status" value="1"/>
</dbReference>
<feature type="compositionally biased region" description="Low complexity" evidence="4">
    <location>
        <begin position="29"/>
        <end position="57"/>
    </location>
</feature>
<dbReference type="Pfam" id="PF01547">
    <property type="entry name" value="SBP_bac_1"/>
    <property type="match status" value="1"/>
</dbReference>
<dbReference type="SUPFAM" id="SSF53850">
    <property type="entry name" value="Periplasmic binding protein-like II"/>
    <property type="match status" value="1"/>
</dbReference>
<evidence type="ECO:0000256" key="4">
    <source>
        <dbReference type="SAM" id="MobiDB-lite"/>
    </source>
</evidence>
<keyword evidence="6" id="KW-1185">Reference proteome</keyword>
<organism evidence="5 6">
    <name type="scientific">Alicyclobacillus dauci</name>
    <dbReference type="NCBI Taxonomy" id="1475485"/>
    <lineage>
        <taxon>Bacteria</taxon>
        <taxon>Bacillati</taxon>
        <taxon>Bacillota</taxon>
        <taxon>Bacilli</taxon>
        <taxon>Bacillales</taxon>
        <taxon>Alicyclobacillaceae</taxon>
        <taxon>Alicyclobacillus</taxon>
    </lineage>
</organism>
<gene>
    <name evidence="5" type="ORF">NZD86_06740</name>
</gene>
<protein>
    <submittedName>
        <fullName evidence="5">ABC transporter substrate-binding protein</fullName>
    </submittedName>
</protein>
<evidence type="ECO:0000256" key="3">
    <source>
        <dbReference type="ARBA" id="ARBA00022729"/>
    </source>
</evidence>
<sequence>MAGNVKKITATIVMGTTTAALVVGCGTSTGNTSSNTSSTAATTNSALSNSTSGSTSSPVDYSHASGTIVWAAPPITHTGLRKALIAAFEKQYPNIKVTLQEQNSDTDTDRASLTTAISGGAATPDVYMGDVVWPAQFASASLAQPLSDVLPSSFFDRFSDGLVQGATYNGKVFAAPFFVDTAFLFYRKDLLKKVGLPVPTTWEQLESEAQQIQKSGGAEYGFVWQGGDYEGGTCNFVEYLADAGGQVLNNNQGALTSQAANKALTFMQSLIKTGVSPKAVDTFQEADAENTFTQGKSVFLRNWSYAWSDSQNAKNSKVVGEVGVAPLPTFQGSGSNGYSCVGGWDLYVNPHTKNMAATLQFIDWMTGKDAQTILGKQFSEIPTNKEVATDPALKSVSPVFSNLTNIKYTSRPSQTPDYPKVSKAIYDNVNQALSGGASVSDALNNANNQINSALNSKGL</sequence>
<name>A0ABY6Z5N1_9BACL</name>
<evidence type="ECO:0000256" key="1">
    <source>
        <dbReference type="ARBA" id="ARBA00008520"/>
    </source>
</evidence>
<evidence type="ECO:0000256" key="2">
    <source>
        <dbReference type="ARBA" id="ARBA00022448"/>
    </source>
</evidence>
<evidence type="ECO:0000313" key="5">
    <source>
        <dbReference type="EMBL" id="WAH38176.1"/>
    </source>
</evidence>
<reference evidence="5" key="1">
    <citation type="submission" date="2022-08" db="EMBL/GenBank/DDBJ databases">
        <title>Alicyclobacillus dauci DSM2870, complete genome.</title>
        <authorList>
            <person name="Wang Q."/>
            <person name="Cai R."/>
            <person name="Wang Z."/>
        </authorList>
    </citation>
    <scope>NUCLEOTIDE SEQUENCE</scope>
    <source>
        <strain evidence="5">DSM 28700</strain>
    </source>
</reference>
<feature type="region of interest" description="Disordered" evidence="4">
    <location>
        <begin position="29"/>
        <end position="58"/>
    </location>
</feature>
<dbReference type="CDD" id="cd14750">
    <property type="entry name" value="PBP2_TMBP"/>
    <property type="match status" value="1"/>
</dbReference>
<keyword evidence="3" id="KW-0732">Signal</keyword>
<dbReference type="PANTHER" id="PTHR30061">
    <property type="entry name" value="MALTOSE-BINDING PERIPLASMIC PROTEIN"/>
    <property type="match status" value="1"/>
</dbReference>
<evidence type="ECO:0000313" key="6">
    <source>
        <dbReference type="Proteomes" id="UP001164803"/>
    </source>
</evidence>
<dbReference type="InterPro" id="IPR006059">
    <property type="entry name" value="SBP"/>
</dbReference>